<dbReference type="InterPro" id="IPR036365">
    <property type="entry name" value="PGBD-like_sf"/>
</dbReference>
<dbReference type="Gene3D" id="1.10.101.10">
    <property type="entry name" value="PGBD-like superfamily/PGBD"/>
    <property type="match status" value="1"/>
</dbReference>
<dbReference type="InterPro" id="IPR046839">
    <property type="entry name" value="ABC_toxin_N"/>
</dbReference>
<dbReference type="SMART" id="SM00758">
    <property type="entry name" value="PA14"/>
    <property type="match status" value="1"/>
</dbReference>
<dbReference type="Pfam" id="PF20220">
    <property type="entry name" value="ABC_toxin_N"/>
    <property type="match status" value="1"/>
</dbReference>
<sequence length="2428" mass="264466">MAVRPITAPLNPGSTGAEVANLQDGLVLLLRSGTLLLDPEDAALDLVQAITDEQQHQAYGGATEETVRRVQDSRNIEASGSVDFRTAAALNEMLRDFAAFIFSDRSPLSGVAGHVVNADDTPFRGRVVLFGENDNESVHLGADDTDPEGNYAIDYAKPDSTGFRRLRLAVFDTDNRARATEVVDAADRMQIVNLTVTGNGPYLVSGHVFSSSRAGTGQLTVSIIDRNVGGDTTLIDTVSGPDGSYSATFGYAGDKQKPDLQARVVRENTVLGSSDVRYNAGTDTTLDIHLSDAATTSLSAEHDTLTADLAAHYDGSLADLQENGQCQDITFLANKTGWDARAVALAALADKFSTESKDGDDGLHPALFYALFRAGLPTDDTLFQLPSKSIATIWQQGVAQGIVPAGLSETLAGAVEKFQTLSAGKALSGPATAGVSSLTEMLAVSMHDADDAQRRTFAQLQVLHEDSYADLWQGVEAAFGPEKSLRLQLDGKLAYLTLNNASLIGKLHEDAATPLVDPVDLLNQGLYKPANWLGLIDSVPPEILGADDPTKRTNYATVLATQLRISYPTATVAAMVKNNETPTATATPAEVHDFLIANHSTFDIGAQPIDQYVARNQVDISPEVRSDVARIQRVRQITVDDEAANALLHAGIDSAFAAAQYDRDEFVAAFAGEVGGSASAALIHARAQQVHAAVLNLTTSYALANNAPGVGVNSPAQVIDPAPKVPDDVGDVIAYPTLTTLFGEIDYCDCEDCRSILSPAAYLVDLLQFIDRDTARWTQFTGQWRTNHGGAPYPFADTAAWTAAGQPADTEITPLQVLLSRRPDLQFLPLTCQNTNTAMPYIDLVNETLEYFVTNQLSLDGYQGHSTDDRASSEQLLANPQFVQDSAYDVLAGNVAVPPLLPPTPPLPFHQPLQRLRRLFAAFDTTLTQTMEALRVNDDIERAADDAYGWRDIWMEQLGMSRPEYRLLTDRTLTLAALYGLPAAMPDADVITGLSNAKDFCTRLAISYDELLAILTTRFINPSGTLLPKLARLGVSLKTIKDFHDGVISDDDFDAELAPQVDPAQYGGDIKAWIKNDQNFHQITALLVLADPSGPTVQVRFDALEFRYADPDLLAQPVRAIEFVRLLRFIRLWKMLGWTIHQTDAAITALYPAAQLPNDPDDAQNLARLDTGFLALLPRLGIAARLIKRLNLRPDRDLLSLLACFAPIDTYGDGSLYRTLFLNPGLTDADPAFGDDGYGTILDGTQKLLDHEEVLRAATGLTGNEFDSITTALRYTANTALSIDTVSDVYRRGWLARKLRLSVTELLRLINYSGIDPFAALTYANPPILRFLDLVDGLRAANIKPATALYLIWNEDLSGTAAPPDDQINGFAVTLRAELAGVESSFGLVDDPDGQIARARMAMVYDTAATDFFFGLLDGTVTTDVPYANAQPTLPDAVTQVAPDRLSYDAFRQRLVFVGVMSEATRDALTDADATAAFVAAVTTLYQDIQQATAPLFTRYPELRGFYDTYTGWNDPPAQRRARLLALFLPALLDRRKHQQALATVSTTARTDIDLTASVLTDASVLRRADGTATAAIADLIDIENFGLTAHLTFPGDPGRPALDVEGVPQSTLQSDTITGTWTGYLQAPTNDSYELRIDTDANATVTITIGDARLVANNNRSQWTTDSPIDLVPGRLYPVTLTAENVRTTLQLWWQTAGRGWELIPDSCLYPHDRRARFAASYTRFLKASALAAALKISASETACLAGYADYRIGGKGWLNAIRVSGKPTRAQAAALLPALTGVLSFASLKAALSPGDERLLAVLRDPQTAAAKGGLLYDITGWDVESVSAVLARFNKTAEDLRGLDLFARVRAALRQSAALGITTTALIAAATNNPAGDTVRNLQKALQARYSASDWLDVIKPVNDDMRSRQRDALVAFVLHQMRSAPQSAHIDTPEKLFEYFLMDVQMAPCMQTSRIRSALSAVQLFIDRCLMNLEKRVAPSAINGAQWEWMKRYRVWEANRKVFLWPENWLEPELRDNQSPIFKEMMSELLQSDITEDGAAVALGKYLAKLDTLAKLEPCGIYFVENDPGVADDVTYVVARTAGSDRNYYWRRREGGTWMPWEQIKLDIADNPVIPVVWKNRVFLFWLQILNQTQVNNAQPIAPDKDLAALKSTDINTVPPQISVQAMLCWSEFYNGAWQPARTSDSTKPTVLGTTDPSGFDRASVHLSAHADGDTLQVSIDSPIGDSFFLLYNAHSVPIRAEDAPFQPKFPNGSYRYLSNPNGTLTADYGRNLSLDWGFPDPTVLTRPILDNPVAAAITEPRHDLSNPWDAPFLYSDTRHVFYVSSTEQQVTVDRWQGYNIGRSSPMETSPHIPPVVVLGGPPILDRIDPVLRGLNSGIVNPHPIEHFISKDAYITKALGTIGTVKFGQVDLGPVGQLGNEPTQ</sequence>
<keyword evidence="3" id="KW-1185">Reference proteome</keyword>
<gene>
    <name evidence="2" type="ORF">BST12_12030</name>
</gene>
<accession>A0A1W9ZUS4</accession>
<dbReference type="Pfam" id="PF07691">
    <property type="entry name" value="PA14"/>
    <property type="match status" value="1"/>
</dbReference>
<comment type="caution">
    <text evidence="2">The sequence shown here is derived from an EMBL/GenBank/DDBJ whole genome shotgun (WGS) entry which is preliminary data.</text>
</comment>
<feature type="domain" description="PA14" evidence="1">
    <location>
        <begin position="1559"/>
        <end position="1715"/>
    </location>
</feature>
<dbReference type="Pfam" id="PF18413">
    <property type="entry name" value="Neuraminidase"/>
    <property type="match status" value="1"/>
</dbReference>
<evidence type="ECO:0000313" key="2">
    <source>
        <dbReference type="EMBL" id="ORA21540.1"/>
    </source>
</evidence>
<dbReference type="EMBL" id="MVHE01000014">
    <property type="protein sequence ID" value="ORA21540.1"/>
    <property type="molecule type" value="Genomic_DNA"/>
</dbReference>
<dbReference type="SUPFAM" id="SSF47090">
    <property type="entry name" value="PGBD-like"/>
    <property type="match status" value="1"/>
</dbReference>
<dbReference type="PROSITE" id="PS51820">
    <property type="entry name" value="PA14"/>
    <property type="match status" value="1"/>
</dbReference>
<dbReference type="Gene3D" id="3.90.182.10">
    <property type="entry name" value="Toxin - Anthrax Protective Antigen,domain 1"/>
    <property type="match status" value="1"/>
</dbReference>
<dbReference type="SUPFAM" id="SSF56988">
    <property type="entry name" value="Anthrax protective antigen"/>
    <property type="match status" value="1"/>
</dbReference>
<dbReference type="InterPro" id="IPR036366">
    <property type="entry name" value="PGBDSf"/>
</dbReference>
<dbReference type="Proteomes" id="UP000192284">
    <property type="component" value="Unassembled WGS sequence"/>
</dbReference>
<protein>
    <recommendedName>
        <fullName evidence="1">PA14 domain-containing protein</fullName>
    </recommendedName>
</protein>
<name>A0A1W9ZUS4_MYCAN</name>
<evidence type="ECO:0000259" key="1">
    <source>
        <dbReference type="PROSITE" id="PS51820"/>
    </source>
</evidence>
<reference evidence="2 3" key="1">
    <citation type="submission" date="2017-02" db="EMBL/GenBank/DDBJ databases">
        <title>The new phylogeny of genus Mycobacterium.</title>
        <authorList>
            <person name="Tortoli E."/>
            <person name="Trovato A."/>
            <person name="Cirillo D.M."/>
        </authorList>
    </citation>
    <scope>NUCLEOTIDE SEQUENCE [LARGE SCALE GENOMIC DNA]</scope>
    <source>
        <strain evidence="2 3">DSM 45057</strain>
    </source>
</reference>
<dbReference type="OrthoDB" id="9781691at2"/>
<dbReference type="InterPro" id="IPR041079">
    <property type="entry name" value="Neuraminidase-like"/>
</dbReference>
<evidence type="ECO:0000313" key="3">
    <source>
        <dbReference type="Proteomes" id="UP000192284"/>
    </source>
</evidence>
<organism evidence="2 3">
    <name type="scientific">Mycobacterium angelicum</name>
    <dbReference type="NCBI Taxonomy" id="470074"/>
    <lineage>
        <taxon>Bacteria</taxon>
        <taxon>Bacillati</taxon>
        <taxon>Actinomycetota</taxon>
        <taxon>Actinomycetes</taxon>
        <taxon>Mycobacteriales</taxon>
        <taxon>Mycobacteriaceae</taxon>
        <taxon>Mycobacterium</taxon>
    </lineage>
</organism>
<dbReference type="InterPro" id="IPR037524">
    <property type="entry name" value="PA14/GLEYA"/>
</dbReference>
<dbReference type="InterPro" id="IPR011658">
    <property type="entry name" value="PA14_dom"/>
</dbReference>
<proteinExistence type="predicted"/>